<keyword evidence="8" id="KW-0010">Activator</keyword>
<feature type="compositionally biased region" description="Polar residues" evidence="11">
    <location>
        <begin position="491"/>
        <end position="509"/>
    </location>
</feature>
<feature type="compositionally biased region" description="Low complexity" evidence="11">
    <location>
        <begin position="402"/>
        <end position="412"/>
    </location>
</feature>
<dbReference type="PRINTS" id="PR00619">
    <property type="entry name" value="GATAZNFINGER"/>
</dbReference>
<evidence type="ECO:0000256" key="10">
    <source>
        <dbReference type="ARBA" id="ARBA00023242"/>
    </source>
</evidence>
<keyword evidence="7" id="KW-0238">DNA-binding</keyword>
<proteinExistence type="predicted"/>
<dbReference type="FunFam" id="3.30.50.10:FF:000001">
    <property type="entry name" value="GATA transcription factor (GATAd)"/>
    <property type="match status" value="1"/>
</dbReference>
<keyword evidence="10" id="KW-0539">Nucleus</keyword>
<feature type="region of interest" description="Disordered" evidence="11">
    <location>
        <begin position="1"/>
        <end position="43"/>
    </location>
</feature>
<evidence type="ECO:0000256" key="5">
    <source>
        <dbReference type="ARBA" id="ARBA00022833"/>
    </source>
</evidence>
<dbReference type="OrthoDB" id="515401at2759"/>
<dbReference type="CDD" id="cd00202">
    <property type="entry name" value="ZnF_GATA"/>
    <property type="match status" value="2"/>
</dbReference>
<name>A0A9N9TE56_PHYSR</name>
<feature type="compositionally biased region" description="Low complexity" evidence="11">
    <location>
        <begin position="95"/>
        <end position="111"/>
    </location>
</feature>
<feature type="compositionally biased region" description="Low complexity" evidence="11">
    <location>
        <begin position="510"/>
        <end position="519"/>
    </location>
</feature>
<keyword evidence="14" id="KW-1185">Reference proteome</keyword>
<evidence type="ECO:0000256" key="4">
    <source>
        <dbReference type="ARBA" id="ARBA00022771"/>
    </source>
</evidence>
<evidence type="ECO:0000256" key="8">
    <source>
        <dbReference type="ARBA" id="ARBA00023159"/>
    </source>
</evidence>
<dbReference type="Gene3D" id="3.30.50.10">
    <property type="entry name" value="Erythroid Transcription Factor GATA-1, subunit A"/>
    <property type="match status" value="2"/>
</dbReference>
<dbReference type="GO" id="GO:0008270">
    <property type="term" value="F:zinc ion binding"/>
    <property type="evidence" value="ECO:0007669"/>
    <property type="project" value="UniProtKB-KW"/>
</dbReference>
<evidence type="ECO:0000313" key="14">
    <source>
        <dbReference type="Proteomes" id="UP001153712"/>
    </source>
</evidence>
<keyword evidence="6" id="KW-0805">Transcription regulation</keyword>
<dbReference type="Pfam" id="PF00320">
    <property type="entry name" value="GATA"/>
    <property type="match status" value="2"/>
</dbReference>
<feature type="region of interest" description="Disordered" evidence="11">
    <location>
        <begin position="92"/>
        <end position="112"/>
    </location>
</feature>
<dbReference type="SMART" id="SM00401">
    <property type="entry name" value="ZnF_GATA"/>
    <property type="match status" value="2"/>
</dbReference>
<dbReference type="GO" id="GO:0000978">
    <property type="term" value="F:RNA polymerase II cis-regulatory region sequence-specific DNA binding"/>
    <property type="evidence" value="ECO:0007669"/>
    <property type="project" value="TreeGrafter"/>
</dbReference>
<dbReference type="PROSITE" id="PS00344">
    <property type="entry name" value="GATA_ZN_FINGER_1"/>
    <property type="match status" value="2"/>
</dbReference>
<gene>
    <name evidence="13" type="ORF">PHYEVI_LOCUS91</name>
</gene>
<dbReference type="InterPro" id="IPR000679">
    <property type="entry name" value="Znf_GATA"/>
</dbReference>
<evidence type="ECO:0000256" key="6">
    <source>
        <dbReference type="ARBA" id="ARBA00023015"/>
    </source>
</evidence>
<dbReference type="EMBL" id="OU900094">
    <property type="protein sequence ID" value="CAG9853618.1"/>
    <property type="molecule type" value="Genomic_DNA"/>
</dbReference>
<evidence type="ECO:0000259" key="12">
    <source>
        <dbReference type="PROSITE" id="PS00344"/>
    </source>
</evidence>
<dbReference type="InterPro" id="IPR013088">
    <property type="entry name" value="Znf_NHR/GATA"/>
</dbReference>
<dbReference type="PANTHER" id="PTHR10071">
    <property type="entry name" value="TRANSCRIPTION FACTOR GATA FAMILY MEMBER"/>
    <property type="match status" value="1"/>
</dbReference>
<feature type="compositionally biased region" description="Polar residues" evidence="11">
    <location>
        <begin position="20"/>
        <end position="29"/>
    </location>
</feature>
<feature type="domain" description="GATA-type" evidence="12">
    <location>
        <begin position="291"/>
        <end position="315"/>
    </location>
</feature>
<keyword evidence="5" id="KW-0862">Zinc</keyword>
<dbReference type="GO" id="GO:0005634">
    <property type="term" value="C:nucleus"/>
    <property type="evidence" value="ECO:0007669"/>
    <property type="project" value="UniProtKB-SubCell"/>
</dbReference>
<keyword evidence="9" id="KW-0804">Transcription</keyword>
<evidence type="ECO:0000256" key="1">
    <source>
        <dbReference type="ARBA" id="ARBA00004123"/>
    </source>
</evidence>
<dbReference type="AlphaFoldDB" id="A0A9N9TE56"/>
<evidence type="ECO:0000256" key="9">
    <source>
        <dbReference type="ARBA" id="ARBA00023163"/>
    </source>
</evidence>
<sequence length="540" mass="59418">MTTKSDYQRTYGAYGEEPRQQYSPASQNEGAEPSPHSRAATPLECLTYTTEVEQDNYQTLSRSDTRYMPFSLEVPIEEANGTEYLQLEPTAIANGSPSQGSGSPSPGSPSQVYRLSTIHSGEEHQSTIEGSHLTQLTSHISYTGTGMNSPTGANMSSPLYSRPSGYSAGTMPYYNNGSPELTTQPSQLWTNSGVNTTGPLSLAEDYPKVSSSSAGSLPGFNRLPTTFTNNHNHHRTGSYLPNTIYPEWTAYTSEQYNLNSSSQRNRSLSAAASLSAIDPRTAEFFTEGRECVNCGAIDTPLWRRDGTGHYLCNACGLYHKMNGMNRPLVKQPRRLSASRRAGLTCTNCHTSTTSLWRRNSLGEPVCNACGLYFKLHSVNRPLSMKKDSIQTRKRKPKGSKDTNANSNIARNLNNTSLSSIKMENVGVKLEHTSLDNYNELRTVTTLNHQLPHPSTASYAYTTQAHQRLSPTYHSQSPQLSAHSQYYDSILQQQSPSPHSNESDSETTLLNNNNNNNNNNTKVIINGEHCVDRPTVVSLSS</sequence>
<accession>A0A9N9TE56</accession>
<dbReference type="GO" id="GO:0000981">
    <property type="term" value="F:DNA-binding transcription factor activity, RNA polymerase II-specific"/>
    <property type="evidence" value="ECO:0007669"/>
    <property type="project" value="TreeGrafter"/>
</dbReference>
<dbReference type="SUPFAM" id="SSF57716">
    <property type="entry name" value="Glucocorticoid receptor-like (DNA-binding domain)"/>
    <property type="match status" value="2"/>
</dbReference>
<dbReference type="InterPro" id="IPR039355">
    <property type="entry name" value="Transcription_factor_GATA"/>
</dbReference>
<comment type="subcellular location">
    <subcellularLocation>
        <location evidence="1">Nucleus</location>
    </subcellularLocation>
</comment>
<evidence type="ECO:0000256" key="11">
    <source>
        <dbReference type="SAM" id="MobiDB-lite"/>
    </source>
</evidence>
<evidence type="ECO:0000256" key="7">
    <source>
        <dbReference type="ARBA" id="ARBA00023125"/>
    </source>
</evidence>
<keyword evidence="2" id="KW-0479">Metal-binding</keyword>
<dbReference type="GO" id="GO:0000122">
    <property type="term" value="P:negative regulation of transcription by RNA polymerase II"/>
    <property type="evidence" value="ECO:0007669"/>
    <property type="project" value="TreeGrafter"/>
</dbReference>
<dbReference type="GO" id="GO:0045165">
    <property type="term" value="P:cell fate commitment"/>
    <property type="evidence" value="ECO:0007669"/>
    <property type="project" value="TreeGrafter"/>
</dbReference>
<dbReference type="Proteomes" id="UP001153712">
    <property type="component" value="Chromosome 1"/>
</dbReference>
<keyword evidence="3" id="KW-0677">Repeat</keyword>
<dbReference type="PANTHER" id="PTHR10071:SF337">
    <property type="entry name" value="GATA-BINDING FACTOR A"/>
    <property type="match status" value="1"/>
</dbReference>
<feature type="domain" description="GATA-type" evidence="12">
    <location>
        <begin position="345"/>
        <end position="369"/>
    </location>
</feature>
<evidence type="ECO:0000313" key="13">
    <source>
        <dbReference type="EMBL" id="CAG9853618.1"/>
    </source>
</evidence>
<protein>
    <recommendedName>
        <fullName evidence="12">GATA-type domain-containing protein</fullName>
    </recommendedName>
</protein>
<evidence type="ECO:0000256" key="2">
    <source>
        <dbReference type="ARBA" id="ARBA00022723"/>
    </source>
</evidence>
<feature type="region of interest" description="Disordered" evidence="11">
    <location>
        <begin position="384"/>
        <end position="412"/>
    </location>
</feature>
<keyword evidence="4" id="KW-0863">Zinc-finger</keyword>
<evidence type="ECO:0000256" key="3">
    <source>
        <dbReference type="ARBA" id="ARBA00022737"/>
    </source>
</evidence>
<reference evidence="13" key="1">
    <citation type="submission" date="2022-01" db="EMBL/GenBank/DDBJ databases">
        <authorList>
            <person name="King R."/>
        </authorList>
    </citation>
    <scope>NUCLEOTIDE SEQUENCE</scope>
</reference>
<feature type="region of interest" description="Disordered" evidence="11">
    <location>
        <begin position="491"/>
        <end position="521"/>
    </location>
</feature>
<organism evidence="13 14">
    <name type="scientific">Phyllotreta striolata</name>
    <name type="common">Striped flea beetle</name>
    <name type="synonym">Crioceris striolata</name>
    <dbReference type="NCBI Taxonomy" id="444603"/>
    <lineage>
        <taxon>Eukaryota</taxon>
        <taxon>Metazoa</taxon>
        <taxon>Ecdysozoa</taxon>
        <taxon>Arthropoda</taxon>
        <taxon>Hexapoda</taxon>
        <taxon>Insecta</taxon>
        <taxon>Pterygota</taxon>
        <taxon>Neoptera</taxon>
        <taxon>Endopterygota</taxon>
        <taxon>Coleoptera</taxon>
        <taxon>Polyphaga</taxon>
        <taxon>Cucujiformia</taxon>
        <taxon>Chrysomeloidea</taxon>
        <taxon>Chrysomelidae</taxon>
        <taxon>Galerucinae</taxon>
        <taxon>Alticini</taxon>
        <taxon>Phyllotreta</taxon>
    </lineage>
</organism>
<dbReference type="FunFam" id="3.30.50.10:FF:000032">
    <property type="entry name" value="Transcription factor GATA-3"/>
    <property type="match status" value="1"/>
</dbReference>
<dbReference type="GO" id="GO:0045944">
    <property type="term" value="P:positive regulation of transcription by RNA polymerase II"/>
    <property type="evidence" value="ECO:0007669"/>
    <property type="project" value="TreeGrafter"/>
</dbReference>